<reference evidence="4 5" key="1">
    <citation type="journal article" date="2015" name="Environ. Microbiol.">
        <title>Methane oxidation coupled to nitrate reduction under hypoxia by the Gammaproteobacterium Methylomonas denitrificans, sp. nov. type strain FJG1.</title>
        <authorList>
            <person name="Kits K.D."/>
            <person name="Klotz M.G."/>
            <person name="Stein L.Y."/>
        </authorList>
    </citation>
    <scope>NUCLEOTIDE SEQUENCE [LARGE SCALE GENOMIC DNA]</scope>
    <source>
        <strain evidence="4 5">FJG1</strain>
    </source>
</reference>
<evidence type="ECO:0000313" key="5">
    <source>
        <dbReference type="Proteomes" id="UP000030512"/>
    </source>
</evidence>
<sequence length="1103" mass="113757">MLLRQSVRSLVLVRFWLCLYLFIIWLMPTVAYAGRVINSATLNGATSITVTPGATITASLNVTTSSTDNTWLASGWLISTSVTTGTGTCANHANYLASGTFNQSFTITAPNTAGTYNAYFAAYSADNCGTGQSVVYTLSNAVIVATAPAVSSINLAGASPTTTGTSVSWTVVFNKSVTGVDASDFSLVQSGGASGAAITSVTGSGSSWTVTASSGSTAGSLGLNLVDDDSIKYASSIPLGGTGIGNDNFTGQVYTVTFASLPILDFHMDEAAWNGTANEVIDSESGYSGTAATLTGSKPSTASTVPVSAGSPGTCGYGVFNRNNKNYVALPSSFPNLGATGGAFTIAAWIRTTNNTLPGQRIFIDDEHNSSGYGFSLADGGNGKVRFFSRGTPSVESLDTANVIANNTWYFVAAVVDVPNKTKRIYVFNTAGTLLANVSATWTETSFGSDSGIASIGGETNAAGENNNSFGFAGNIDELRVFQSALTQSSIQSLMSRTRSCTIVSPVLVNPVDFNCVEAGQSELTGHLYGKLSGTSFTFDVIALKDTNNDGIAEGALTTYASDVTRNVTVELVDGSGSTACRSRTALSPIISQTLSFAKASQPSEQGRKSTASFTVAKAYANLRCRVTDATNSPSIVGCSADSFSIRPTTFSVSASANGSSAIKTGASFSMTAASGVVGYDGSPKADPSKLNAHSGAIRSGMLTGTFDYADLTTGTATGSDFIYSEVGYFNLSAQGVYDDNFTEVDAVNSDCTSDFANTAVSGKFGCKFGNTATTGNFGRFIPDHFDVTLNTPLFAPSCNSFTYVGQPIKYAMNPVVTVTAKNADAGTTQNYTGSYWKIDPSHATYGITPSYSEATQSLTVLNSSAPVVADNGNGTGTLTFADTSSNILGITRGNPLATFNAEIAMSFTLRDTDAVQVTNINGVAGGNPVAFGSASAGNGIGFSNGYKAQRWGRLTLSNAYGSELAALPMPLFSEYFNGSAFVTNTADNCTSLSLTNQIQLSNSATASGALKAGNTAMTILPSGTSTATLANTPLLAGVAGLSFSAPGAGNTGYIDVSGSFGSLPWLLFDWDHNGVHDNSPAAKASFGIYKGGSQQIYLREVY</sequence>
<evidence type="ECO:0000313" key="4">
    <source>
        <dbReference type="EMBL" id="AMK78850.1"/>
    </source>
</evidence>
<dbReference type="AlphaFoldDB" id="A0A140E626"/>
<organism evidence="4 5">
    <name type="scientific">Methylomonas denitrificans</name>
    <dbReference type="NCBI Taxonomy" id="1538553"/>
    <lineage>
        <taxon>Bacteria</taxon>
        <taxon>Pseudomonadati</taxon>
        <taxon>Pseudomonadota</taxon>
        <taxon>Gammaproteobacteria</taxon>
        <taxon>Methylococcales</taxon>
        <taxon>Methylococcaceae</taxon>
        <taxon>Methylomonas</taxon>
    </lineage>
</organism>
<keyword evidence="2" id="KW-1015">Disulfide bond</keyword>
<dbReference type="STRING" id="1538553.JT25_020580"/>
<protein>
    <recommendedName>
        <fullName evidence="3">LamG-like jellyroll fold domain-containing protein</fullName>
    </recommendedName>
</protein>
<evidence type="ECO:0000256" key="2">
    <source>
        <dbReference type="ARBA" id="ARBA00023157"/>
    </source>
</evidence>
<keyword evidence="1" id="KW-0732">Signal</keyword>
<evidence type="ECO:0000256" key="1">
    <source>
        <dbReference type="ARBA" id="ARBA00022729"/>
    </source>
</evidence>
<dbReference type="KEGG" id="mdn:JT25_020580"/>
<dbReference type="Proteomes" id="UP000030512">
    <property type="component" value="Chromosome"/>
</dbReference>
<dbReference type="SMART" id="SM00560">
    <property type="entry name" value="LamGL"/>
    <property type="match status" value="1"/>
</dbReference>
<dbReference type="InterPro" id="IPR013320">
    <property type="entry name" value="ConA-like_dom_sf"/>
</dbReference>
<dbReference type="Gene3D" id="2.60.120.200">
    <property type="match status" value="1"/>
</dbReference>
<proteinExistence type="predicted"/>
<accession>A0A140E626</accession>
<dbReference type="Pfam" id="PF20419">
    <property type="entry name" value="DUF6701"/>
    <property type="match status" value="1"/>
</dbReference>
<dbReference type="InterPro" id="IPR006558">
    <property type="entry name" value="LamG-like"/>
</dbReference>
<evidence type="ECO:0000259" key="3">
    <source>
        <dbReference type="SMART" id="SM00560"/>
    </source>
</evidence>
<dbReference type="InterPro" id="IPR046524">
    <property type="entry name" value="DUF6701"/>
</dbReference>
<name>A0A140E626_9GAMM</name>
<dbReference type="SUPFAM" id="SSF49899">
    <property type="entry name" value="Concanavalin A-like lectins/glucanases"/>
    <property type="match status" value="1"/>
</dbReference>
<dbReference type="EMBL" id="CP014476">
    <property type="protein sequence ID" value="AMK78850.1"/>
    <property type="molecule type" value="Genomic_DNA"/>
</dbReference>
<gene>
    <name evidence="4" type="ORF">JT25_020580</name>
</gene>
<dbReference type="Pfam" id="PF13385">
    <property type="entry name" value="Laminin_G_3"/>
    <property type="match status" value="1"/>
</dbReference>
<feature type="domain" description="LamG-like jellyroll fold" evidence="3">
    <location>
        <begin position="342"/>
        <end position="489"/>
    </location>
</feature>
<keyword evidence="5" id="KW-1185">Reference proteome</keyword>